<keyword evidence="3" id="KW-0732">Signal</keyword>
<dbReference type="OrthoDB" id="2831684at2759"/>
<feature type="chain" id="PRO_5001683669" description="Beta-glucuronidase C-terminal domain-containing protein" evidence="3">
    <location>
        <begin position="21"/>
        <end position="615"/>
    </location>
</feature>
<keyword evidence="6" id="KW-1185">Reference proteome</keyword>
<keyword evidence="2" id="KW-0812">Transmembrane</keyword>
<accession>A0A072PRI1</accession>
<sequence length="615" mass="66784">MYSRFLSLVAGASILSLATSQATVSLAITAQPTAGASDFISPSFAGFGIEPSNLFSFTGGQEENVLTKNLIENLANYTGTPPHLRVGGNTQDYFVWDENYNDYSWKLNPDETGQGAFASDHMIIGPRYFEVLNRFPSNTPITFGLNLAYQEDDYIEQIVTMAEQAVNRLTDVNLVSFEIGNEPDLYLENGFRTGPWGGQVYTQQWLDRANAVWEQVLRPNSLPSNFFEPGTTASTIGTSFMIDNLDEFGITAIANDSTESYVASWNQHDYYYYIGVSTYPITQYHFMTLSTTNDQFGAWVEQIRQAQNTGIPYALREMGVVGPIGLHGITDVFGAALWSLNFLLYAATLNITMVGMHMTDNSNASAWQPINIYGNEPFVRPNYYSFVAFDQLIGPTCQAQIGGYILQDAPAEYAGRSAAYSVYQDGTLASIVLINSNEANVSETNKPSLTFDLALPSQFAGQDLYLAYLTNEGADAFHGTTFNGISYEESGDGLPTRVNDTEHRVRINNDGTVSVNVRDTEAIIANIGSPLGQLPPNRSACEALASTRQDAQPAETPVGTNTVDAPAASSTQSNAASKTGSSASPSSTNGITRLSAMLIGTLISTFLSGAWLIMI</sequence>
<evidence type="ECO:0000256" key="2">
    <source>
        <dbReference type="SAM" id="Phobius"/>
    </source>
</evidence>
<organism evidence="5 6">
    <name type="scientific">Exophiala aquamarina CBS 119918</name>
    <dbReference type="NCBI Taxonomy" id="1182545"/>
    <lineage>
        <taxon>Eukaryota</taxon>
        <taxon>Fungi</taxon>
        <taxon>Dikarya</taxon>
        <taxon>Ascomycota</taxon>
        <taxon>Pezizomycotina</taxon>
        <taxon>Eurotiomycetes</taxon>
        <taxon>Chaetothyriomycetidae</taxon>
        <taxon>Chaetothyriales</taxon>
        <taxon>Herpotrichiellaceae</taxon>
        <taxon>Exophiala</taxon>
    </lineage>
</organism>
<dbReference type="GeneID" id="25275628"/>
<evidence type="ECO:0000313" key="5">
    <source>
        <dbReference type="EMBL" id="KEF62704.1"/>
    </source>
</evidence>
<dbReference type="AlphaFoldDB" id="A0A072PRI1"/>
<evidence type="ECO:0000256" key="1">
    <source>
        <dbReference type="SAM" id="MobiDB-lite"/>
    </source>
</evidence>
<feature type="compositionally biased region" description="Polar residues" evidence="1">
    <location>
        <begin position="558"/>
        <end position="574"/>
    </location>
</feature>
<feature type="domain" description="Beta-glucuronidase C-terminal" evidence="4">
    <location>
        <begin position="419"/>
        <end position="524"/>
    </location>
</feature>
<proteinExistence type="predicted"/>
<evidence type="ECO:0000313" key="6">
    <source>
        <dbReference type="Proteomes" id="UP000027920"/>
    </source>
</evidence>
<evidence type="ECO:0000259" key="4">
    <source>
        <dbReference type="Pfam" id="PF16862"/>
    </source>
</evidence>
<dbReference type="PANTHER" id="PTHR36183:SF2">
    <property type="entry name" value="BETA-GLUCURONIDASE C-TERMINAL DOMAIN-CONTAINING PROTEIN"/>
    <property type="match status" value="1"/>
</dbReference>
<dbReference type="InterPro" id="IPR031728">
    <property type="entry name" value="GlcAase_C"/>
</dbReference>
<feature type="signal peptide" evidence="3">
    <location>
        <begin position="1"/>
        <end position="20"/>
    </location>
</feature>
<dbReference type="Pfam" id="PF16862">
    <property type="entry name" value="Glyco_hydro_79C"/>
    <property type="match status" value="1"/>
</dbReference>
<evidence type="ECO:0000256" key="3">
    <source>
        <dbReference type="SAM" id="SignalP"/>
    </source>
</evidence>
<reference evidence="5 6" key="1">
    <citation type="submission" date="2013-03" db="EMBL/GenBank/DDBJ databases">
        <title>The Genome Sequence of Exophiala aquamarina CBS 119918.</title>
        <authorList>
            <consortium name="The Broad Institute Genomics Platform"/>
            <person name="Cuomo C."/>
            <person name="de Hoog S."/>
            <person name="Gorbushina A."/>
            <person name="Walker B."/>
            <person name="Young S.K."/>
            <person name="Zeng Q."/>
            <person name="Gargeya S."/>
            <person name="Fitzgerald M."/>
            <person name="Haas B."/>
            <person name="Abouelleil A."/>
            <person name="Allen A.W."/>
            <person name="Alvarado L."/>
            <person name="Arachchi H.M."/>
            <person name="Berlin A.M."/>
            <person name="Chapman S.B."/>
            <person name="Gainer-Dewar J."/>
            <person name="Goldberg J."/>
            <person name="Griggs A."/>
            <person name="Gujja S."/>
            <person name="Hansen M."/>
            <person name="Howarth C."/>
            <person name="Imamovic A."/>
            <person name="Ireland A."/>
            <person name="Larimer J."/>
            <person name="McCowan C."/>
            <person name="Murphy C."/>
            <person name="Pearson M."/>
            <person name="Poon T.W."/>
            <person name="Priest M."/>
            <person name="Roberts A."/>
            <person name="Saif S."/>
            <person name="Shea T."/>
            <person name="Sisk P."/>
            <person name="Sykes S."/>
            <person name="Wortman J."/>
            <person name="Nusbaum C."/>
            <person name="Birren B."/>
        </authorList>
    </citation>
    <scope>NUCLEOTIDE SEQUENCE [LARGE SCALE GENOMIC DNA]</scope>
    <source>
        <strain evidence="5 6">CBS 119918</strain>
    </source>
</reference>
<name>A0A072PRI1_9EURO</name>
<protein>
    <recommendedName>
        <fullName evidence="4">Beta-glucuronidase C-terminal domain-containing protein</fullName>
    </recommendedName>
</protein>
<dbReference type="Gene3D" id="3.20.20.80">
    <property type="entry name" value="Glycosidases"/>
    <property type="match status" value="1"/>
</dbReference>
<keyword evidence="2" id="KW-1133">Transmembrane helix</keyword>
<dbReference type="SUPFAM" id="SSF51445">
    <property type="entry name" value="(Trans)glycosidases"/>
    <property type="match status" value="1"/>
</dbReference>
<feature type="compositionally biased region" description="Low complexity" evidence="1">
    <location>
        <begin position="575"/>
        <end position="587"/>
    </location>
</feature>
<dbReference type="InterPro" id="IPR017853">
    <property type="entry name" value="GH"/>
</dbReference>
<feature type="transmembrane region" description="Helical" evidence="2">
    <location>
        <begin position="594"/>
        <end position="614"/>
    </location>
</feature>
<dbReference type="RefSeq" id="XP_013265294.1">
    <property type="nucleotide sequence ID" value="XM_013409840.1"/>
</dbReference>
<keyword evidence="2" id="KW-0472">Membrane</keyword>
<dbReference type="InterPro" id="IPR052974">
    <property type="entry name" value="GH79_Enzymes"/>
</dbReference>
<dbReference type="PANTHER" id="PTHR36183">
    <property type="entry name" value="BETA-GLUCURONIDASE"/>
    <property type="match status" value="1"/>
</dbReference>
<gene>
    <name evidence="5" type="ORF">A1O9_00677</name>
</gene>
<comment type="caution">
    <text evidence="5">The sequence shown here is derived from an EMBL/GenBank/DDBJ whole genome shotgun (WGS) entry which is preliminary data.</text>
</comment>
<dbReference type="Proteomes" id="UP000027920">
    <property type="component" value="Unassembled WGS sequence"/>
</dbReference>
<dbReference type="EMBL" id="AMGV01000001">
    <property type="protein sequence ID" value="KEF62704.1"/>
    <property type="molecule type" value="Genomic_DNA"/>
</dbReference>
<feature type="region of interest" description="Disordered" evidence="1">
    <location>
        <begin position="536"/>
        <end position="589"/>
    </location>
</feature>
<dbReference type="HOGENOM" id="CLU_022148_1_0_1"/>
<dbReference type="VEuPathDB" id="FungiDB:A1O9_00677"/>